<accession>A0AAD8NAB6</accession>
<proteinExistence type="predicted"/>
<dbReference type="EMBL" id="JAUHHV010000011">
    <property type="protein sequence ID" value="KAK1407985.1"/>
    <property type="molecule type" value="Genomic_DNA"/>
</dbReference>
<comment type="caution">
    <text evidence="1">The sequence shown here is derived from an EMBL/GenBank/DDBJ whole genome shotgun (WGS) entry which is preliminary data.</text>
</comment>
<organism evidence="1 2">
    <name type="scientific">Tagetes erecta</name>
    <name type="common">African marigold</name>
    <dbReference type="NCBI Taxonomy" id="13708"/>
    <lineage>
        <taxon>Eukaryota</taxon>
        <taxon>Viridiplantae</taxon>
        <taxon>Streptophyta</taxon>
        <taxon>Embryophyta</taxon>
        <taxon>Tracheophyta</taxon>
        <taxon>Spermatophyta</taxon>
        <taxon>Magnoliopsida</taxon>
        <taxon>eudicotyledons</taxon>
        <taxon>Gunneridae</taxon>
        <taxon>Pentapetalae</taxon>
        <taxon>asterids</taxon>
        <taxon>campanulids</taxon>
        <taxon>Asterales</taxon>
        <taxon>Asteraceae</taxon>
        <taxon>Asteroideae</taxon>
        <taxon>Heliantheae alliance</taxon>
        <taxon>Tageteae</taxon>
        <taxon>Tagetes</taxon>
    </lineage>
</organism>
<evidence type="ECO:0000313" key="1">
    <source>
        <dbReference type="EMBL" id="KAK1407985.1"/>
    </source>
</evidence>
<gene>
    <name evidence="1" type="ORF">QVD17_39614</name>
</gene>
<sequence>MRGCTTGTCFVQKFCLLPFQSPAAFASSFHLRIRYLRLQDKEEKEEMLDEGYMGGSSAPKVVVVWAARSGSSWDVCGYGDDYCWGWWTMTTSGGFVVGCDVPNQIMWSFGSSFFIVEGQLSVLSLAIVNFDFYYVIIGFNCSGDKDKVAVS</sequence>
<dbReference type="AlphaFoldDB" id="A0AAD8NAB6"/>
<protein>
    <submittedName>
        <fullName evidence="1">Uncharacterized protein</fullName>
    </submittedName>
</protein>
<name>A0AAD8NAB6_TARER</name>
<evidence type="ECO:0000313" key="2">
    <source>
        <dbReference type="Proteomes" id="UP001229421"/>
    </source>
</evidence>
<reference evidence="1" key="1">
    <citation type="journal article" date="2023" name="bioRxiv">
        <title>Improved chromosome-level genome assembly for marigold (Tagetes erecta).</title>
        <authorList>
            <person name="Jiang F."/>
            <person name="Yuan L."/>
            <person name="Wang S."/>
            <person name="Wang H."/>
            <person name="Xu D."/>
            <person name="Wang A."/>
            <person name="Fan W."/>
        </authorList>
    </citation>
    <scope>NUCLEOTIDE SEQUENCE</scope>
    <source>
        <strain evidence="1">WSJ</strain>
        <tissue evidence="1">Leaf</tissue>
    </source>
</reference>
<dbReference type="Proteomes" id="UP001229421">
    <property type="component" value="Unassembled WGS sequence"/>
</dbReference>
<keyword evidence="2" id="KW-1185">Reference proteome</keyword>